<gene>
    <name evidence="2" type="ORF">EZJ44_05325</name>
</gene>
<proteinExistence type="predicted"/>
<sequence>MTNNEMSHQNEIPHQTETGHQNEVPQQTELPHQTETPQQPDTRKLAFRWWFDGSGLYFFVPGVNPMYPTANFDEFPCITVDLDENCNIIYLWIGDYQDTFPDHDGVECAIERFVDSSAMTWRVILHECEKYSTRASYPSTKYGSAVTLSILEGDDGAFAGYEVCSRIGTMPFEPDVEWTCAQRIGEFPQKKGADRRL</sequence>
<comment type="caution">
    <text evidence="2">The sequence shown here is derived from an EMBL/GenBank/DDBJ whole genome shotgun (WGS) entry which is preliminary data.</text>
</comment>
<dbReference type="EMBL" id="SJDT01000003">
    <property type="protein sequence ID" value="TBW22240.1"/>
    <property type="molecule type" value="Genomic_DNA"/>
</dbReference>
<organism evidence="2 3">
    <name type="scientific">Arcanobacterium bovis</name>
    <dbReference type="NCBI Taxonomy" id="2529275"/>
    <lineage>
        <taxon>Bacteria</taxon>
        <taxon>Bacillati</taxon>
        <taxon>Actinomycetota</taxon>
        <taxon>Actinomycetes</taxon>
        <taxon>Actinomycetales</taxon>
        <taxon>Actinomycetaceae</taxon>
        <taxon>Arcanobacterium</taxon>
    </lineage>
</organism>
<reference evidence="2 3" key="1">
    <citation type="submission" date="2019-02" db="EMBL/GenBank/DDBJ databases">
        <title>Arcanobacterium bovis sp. nov., isolated from the milk of a cow with mastitis.</title>
        <authorList>
            <person name="Sammra O."/>
            <person name="Foster G."/>
            <person name="Hassan A."/>
            <person name="Alssahen M."/>
            <person name="Laemmler C."/>
            <person name="Borowiak M."/>
            <person name="Malorny B."/>
            <person name="Abdulmawjood A."/>
        </authorList>
    </citation>
    <scope>NUCLEOTIDE SEQUENCE [LARGE SCALE GENOMIC DNA]</scope>
    <source>
        <strain evidence="2 3">C605018/01/1</strain>
    </source>
</reference>
<evidence type="ECO:0000256" key="1">
    <source>
        <dbReference type="SAM" id="MobiDB-lite"/>
    </source>
</evidence>
<feature type="region of interest" description="Disordered" evidence="1">
    <location>
        <begin position="1"/>
        <end position="40"/>
    </location>
</feature>
<protein>
    <submittedName>
        <fullName evidence="2">Uncharacterized protein</fullName>
    </submittedName>
</protein>
<keyword evidence="3" id="KW-1185">Reference proteome</keyword>
<dbReference type="AlphaFoldDB" id="A0A4Q9V275"/>
<accession>A0A4Q9V275</accession>
<evidence type="ECO:0000313" key="2">
    <source>
        <dbReference type="EMBL" id="TBW22240.1"/>
    </source>
</evidence>
<evidence type="ECO:0000313" key="3">
    <source>
        <dbReference type="Proteomes" id="UP000293036"/>
    </source>
</evidence>
<dbReference type="OrthoDB" id="9952761at2"/>
<name>A0A4Q9V275_9ACTO</name>
<dbReference type="RefSeq" id="WP_131281001.1">
    <property type="nucleotide sequence ID" value="NZ_JBHSLR010000009.1"/>
</dbReference>
<dbReference type="Proteomes" id="UP000293036">
    <property type="component" value="Unassembled WGS sequence"/>
</dbReference>